<proteinExistence type="predicted"/>
<dbReference type="Proteomes" id="UP001262767">
    <property type="component" value="Unassembled WGS sequence"/>
</dbReference>
<dbReference type="RefSeq" id="WP_310076774.1">
    <property type="nucleotide sequence ID" value="NZ_JAVDSC010000001.1"/>
</dbReference>
<keyword evidence="1" id="KW-1133">Transmembrane helix</keyword>
<keyword evidence="1" id="KW-0472">Membrane</keyword>
<evidence type="ECO:0000256" key="1">
    <source>
        <dbReference type="SAM" id="Phobius"/>
    </source>
</evidence>
<comment type="caution">
    <text evidence="2">The sequence shown here is derived from an EMBL/GenBank/DDBJ whole genome shotgun (WGS) entry which is preliminary data.</text>
</comment>
<dbReference type="EMBL" id="JAVDSC010000001">
    <property type="protein sequence ID" value="MDR6628391.1"/>
    <property type="molecule type" value="Genomic_DNA"/>
</dbReference>
<feature type="transmembrane region" description="Helical" evidence="1">
    <location>
        <begin position="7"/>
        <end position="32"/>
    </location>
</feature>
<evidence type="ECO:0000313" key="3">
    <source>
        <dbReference type="Proteomes" id="UP001262767"/>
    </source>
</evidence>
<protein>
    <recommendedName>
        <fullName evidence="4">DUF4760 domain-containing protein</fullName>
    </recommendedName>
</protein>
<keyword evidence="1" id="KW-0812">Transmembrane</keyword>
<evidence type="ECO:0008006" key="4">
    <source>
        <dbReference type="Google" id="ProtNLM"/>
    </source>
</evidence>
<reference evidence="2" key="1">
    <citation type="submission" date="2023-07" db="EMBL/GenBank/DDBJ databases">
        <title>Sorghum-associated microbial communities from plants grown in Nebraska, USA.</title>
        <authorList>
            <person name="Schachtman D."/>
        </authorList>
    </citation>
    <scope>NUCLEOTIDE SEQUENCE</scope>
    <source>
        <strain evidence="2">BE44</strain>
    </source>
</reference>
<name>A0AAW8LFK7_ACILW</name>
<evidence type="ECO:0000313" key="2">
    <source>
        <dbReference type="EMBL" id="MDR6628391.1"/>
    </source>
</evidence>
<feature type="transmembrane region" description="Helical" evidence="1">
    <location>
        <begin position="44"/>
        <end position="64"/>
    </location>
</feature>
<sequence>MKNLKPITFSFIVSLGIAFVFLMATFYILAYSGPNAMSDALSTTGSYFGAVTTLGTAVIAAYLFNDWKEQHNKNIDSQFCMKIYDFIDFANIELIAISGFLSDYHTLGDQQKINVRQGLIEHGRRLLSLKDTSLIKLSNLGYFIDKQEYELKYKPQIIKIDQNLDIYLTVYHQFLEGAKYKGDPKAVPKSLEELMLDTRKRYQAFIVELAKYYKA</sequence>
<organism evidence="2 3">
    <name type="scientific">Acinetobacter lwoffii</name>
    <dbReference type="NCBI Taxonomy" id="28090"/>
    <lineage>
        <taxon>Bacteria</taxon>
        <taxon>Pseudomonadati</taxon>
        <taxon>Pseudomonadota</taxon>
        <taxon>Gammaproteobacteria</taxon>
        <taxon>Moraxellales</taxon>
        <taxon>Moraxellaceae</taxon>
        <taxon>Acinetobacter</taxon>
    </lineage>
</organism>
<accession>A0AAW8LFK7</accession>
<gene>
    <name evidence="2" type="ORF">J2X86_000379</name>
</gene>
<dbReference type="AlphaFoldDB" id="A0AAW8LFK7"/>